<feature type="transmembrane region" description="Helical" evidence="5">
    <location>
        <begin position="370"/>
        <end position="391"/>
    </location>
</feature>
<reference evidence="7 8" key="1">
    <citation type="submission" date="2024-07" db="EMBL/GenBank/DDBJ databases">
        <authorList>
            <person name="Yun M."/>
        </authorList>
    </citation>
    <scope>NUCLEOTIDE SEQUENCE [LARGE SCALE GENOMIC DNA]</scope>
    <source>
        <strain evidence="7 8">MS01</strain>
    </source>
</reference>
<evidence type="ECO:0000256" key="1">
    <source>
        <dbReference type="ARBA" id="ARBA00004141"/>
    </source>
</evidence>
<dbReference type="Proteomes" id="UP001556617">
    <property type="component" value="Unassembled WGS sequence"/>
</dbReference>
<evidence type="ECO:0000256" key="4">
    <source>
        <dbReference type="ARBA" id="ARBA00023136"/>
    </source>
</evidence>
<sequence>MSSWQYLFKNKRQLVKWLVAVIIPIIFVAGFLGTVSHKTQHASKLRVAVINLDRGGTYRGRQQNIGNDFSRRLHTAKTFTAVRYTTQNQAKSDLRDGKVSAIVVMPTALTSQLSNFQKTGKATSVQQIIASGQSQFAAQHVQRELTQVLNRENDMLMMGTADSSLLKNLANQSQSLSQQANDLQVNLQAVGNGIDTQPASDLQETAKAETAKLATYSAQLNDAVSAGDTSKISEMAVAINDVSYTLQTSVVGGIDNIAANLNNTKALSDESGIIQSSAKKIQQGQSSIAGKLNDTLGEQDASKNVSPLSQMMVFNLKDDQPIKQDGQVFLPNILVIGVTLLAILFGLLLPIKSVKQEIFALEQWWGNFQIAGTLSVIAASFMVASAALWHISLGSFLTITVVTLLASWAMMSIVWYLKQVLGQAGWWLSSIFMTIQAIFSVTTGPKVMSTNLFNLLQNIWPLTALNQAINHVIFGGKVQQSVAILVLWLLVFTILLVTYYRIKQRQNLKETLVV</sequence>
<feature type="transmembrane region" description="Helical" evidence="5">
    <location>
        <begin position="424"/>
        <end position="442"/>
    </location>
</feature>
<evidence type="ECO:0000313" key="7">
    <source>
        <dbReference type="EMBL" id="MEX0381384.1"/>
    </source>
</evidence>
<keyword evidence="4 5" id="KW-0472">Membrane</keyword>
<organism evidence="7 8">
    <name type="scientific">Leuconostoc aquikimchii</name>
    <dbReference type="NCBI Taxonomy" id="3236804"/>
    <lineage>
        <taxon>Bacteria</taxon>
        <taxon>Bacillati</taxon>
        <taxon>Bacillota</taxon>
        <taxon>Bacilli</taxon>
        <taxon>Lactobacillales</taxon>
        <taxon>Lactobacillaceae</taxon>
        <taxon>Leuconostoc</taxon>
    </lineage>
</organism>
<feature type="transmembrane region" description="Helical" evidence="5">
    <location>
        <begin position="482"/>
        <end position="502"/>
    </location>
</feature>
<evidence type="ECO:0000259" key="6">
    <source>
        <dbReference type="Pfam" id="PF12698"/>
    </source>
</evidence>
<keyword evidence="3 5" id="KW-1133">Transmembrane helix</keyword>
<dbReference type="EMBL" id="JBFPER010000001">
    <property type="protein sequence ID" value="MEX0381384.1"/>
    <property type="molecule type" value="Genomic_DNA"/>
</dbReference>
<dbReference type="PANTHER" id="PTHR43077">
    <property type="entry name" value="TRANSPORT PERMEASE YVFS-RELATED"/>
    <property type="match status" value="1"/>
</dbReference>
<feature type="transmembrane region" description="Helical" evidence="5">
    <location>
        <begin position="14"/>
        <end position="35"/>
    </location>
</feature>
<gene>
    <name evidence="7" type="ORF">AB3K24_08480</name>
</gene>
<keyword evidence="8" id="KW-1185">Reference proteome</keyword>
<dbReference type="InterPro" id="IPR013525">
    <property type="entry name" value="ABC2_TM"/>
</dbReference>
<proteinExistence type="predicted"/>
<keyword evidence="2 5" id="KW-0812">Transmembrane</keyword>
<dbReference type="InterPro" id="IPR051328">
    <property type="entry name" value="T7SS_ABC-Transporter"/>
</dbReference>
<dbReference type="Gene3D" id="3.40.1710.10">
    <property type="entry name" value="abc type-2 transporter like domain"/>
    <property type="match status" value="1"/>
</dbReference>
<evidence type="ECO:0000313" key="8">
    <source>
        <dbReference type="Proteomes" id="UP001556617"/>
    </source>
</evidence>
<evidence type="ECO:0000256" key="5">
    <source>
        <dbReference type="SAM" id="Phobius"/>
    </source>
</evidence>
<evidence type="ECO:0000256" key="3">
    <source>
        <dbReference type="ARBA" id="ARBA00022989"/>
    </source>
</evidence>
<comment type="subcellular location">
    <subcellularLocation>
        <location evidence="1">Membrane</location>
        <topology evidence="1">Multi-pass membrane protein</topology>
    </subcellularLocation>
</comment>
<dbReference type="RefSeq" id="WP_367975105.1">
    <property type="nucleotide sequence ID" value="NZ_JBFPEQ010000001.1"/>
</dbReference>
<protein>
    <submittedName>
        <fullName evidence="7">ABC transporter permease</fullName>
    </submittedName>
</protein>
<dbReference type="PANTHER" id="PTHR43077:SF5">
    <property type="entry name" value="PHAGE INFECTION PROTEIN"/>
    <property type="match status" value="1"/>
</dbReference>
<feature type="transmembrane region" description="Helical" evidence="5">
    <location>
        <begin position="397"/>
        <end position="417"/>
    </location>
</feature>
<feature type="transmembrane region" description="Helical" evidence="5">
    <location>
        <begin position="329"/>
        <end position="349"/>
    </location>
</feature>
<dbReference type="Pfam" id="PF12698">
    <property type="entry name" value="ABC2_membrane_3"/>
    <property type="match status" value="1"/>
</dbReference>
<accession>A0ABV3S4K9</accession>
<name>A0ABV3S4K9_9LACO</name>
<evidence type="ECO:0000256" key="2">
    <source>
        <dbReference type="ARBA" id="ARBA00022692"/>
    </source>
</evidence>
<comment type="caution">
    <text evidence="7">The sequence shown here is derived from an EMBL/GenBank/DDBJ whole genome shotgun (WGS) entry which is preliminary data.</text>
</comment>
<feature type="domain" description="ABC-2 type transporter transmembrane" evidence="6">
    <location>
        <begin position="19"/>
        <end position="180"/>
    </location>
</feature>